<organism evidence="1 2">
    <name type="scientific">Aldrovandia affinis</name>
    <dbReference type="NCBI Taxonomy" id="143900"/>
    <lineage>
        <taxon>Eukaryota</taxon>
        <taxon>Metazoa</taxon>
        <taxon>Chordata</taxon>
        <taxon>Craniata</taxon>
        <taxon>Vertebrata</taxon>
        <taxon>Euteleostomi</taxon>
        <taxon>Actinopterygii</taxon>
        <taxon>Neopterygii</taxon>
        <taxon>Teleostei</taxon>
        <taxon>Notacanthiformes</taxon>
        <taxon>Halosauridae</taxon>
        <taxon>Aldrovandia</taxon>
    </lineage>
</organism>
<sequence length="100" mass="11436">MSWDDDVSSLQCLLTIDLLYCWVLTKVSPGVLIGAAFKQVTGHQHSTLRGSFYQDTYILSCVTWGGQYRHLVEKKKHYTQTGVEGKKLFIRTMNLIILLK</sequence>
<proteinExistence type="predicted"/>
<keyword evidence="2" id="KW-1185">Reference proteome</keyword>
<name>A0AAD7X2B4_9TELE</name>
<reference evidence="1" key="1">
    <citation type="journal article" date="2023" name="Science">
        <title>Genome structures resolve the early diversification of teleost fishes.</title>
        <authorList>
            <person name="Parey E."/>
            <person name="Louis A."/>
            <person name="Montfort J."/>
            <person name="Bouchez O."/>
            <person name="Roques C."/>
            <person name="Iampietro C."/>
            <person name="Lluch J."/>
            <person name="Castinel A."/>
            <person name="Donnadieu C."/>
            <person name="Desvignes T."/>
            <person name="Floi Bucao C."/>
            <person name="Jouanno E."/>
            <person name="Wen M."/>
            <person name="Mejri S."/>
            <person name="Dirks R."/>
            <person name="Jansen H."/>
            <person name="Henkel C."/>
            <person name="Chen W.J."/>
            <person name="Zahm M."/>
            <person name="Cabau C."/>
            <person name="Klopp C."/>
            <person name="Thompson A.W."/>
            <person name="Robinson-Rechavi M."/>
            <person name="Braasch I."/>
            <person name="Lecointre G."/>
            <person name="Bobe J."/>
            <person name="Postlethwait J.H."/>
            <person name="Berthelot C."/>
            <person name="Roest Crollius H."/>
            <person name="Guiguen Y."/>
        </authorList>
    </citation>
    <scope>NUCLEOTIDE SEQUENCE</scope>
    <source>
        <strain evidence="1">NC1722</strain>
    </source>
</reference>
<comment type="caution">
    <text evidence="1">The sequence shown here is derived from an EMBL/GenBank/DDBJ whole genome shotgun (WGS) entry which is preliminary data.</text>
</comment>
<accession>A0AAD7X2B4</accession>
<dbReference type="AlphaFoldDB" id="A0AAD7X2B4"/>
<evidence type="ECO:0000313" key="2">
    <source>
        <dbReference type="Proteomes" id="UP001221898"/>
    </source>
</evidence>
<dbReference type="Proteomes" id="UP001221898">
    <property type="component" value="Unassembled WGS sequence"/>
</dbReference>
<protein>
    <submittedName>
        <fullName evidence="1">Uncharacterized protein</fullName>
    </submittedName>
</protein>
<evidence type="ECO:0000313" key="1">
    <source>
        <dbReference type="EMBL" id="KAJ8416819.1"/>
    </source>
</evidence>
<dbReference type="EMBL" id="JAINUG010000005">
    <property type="protein sequence ID" value="KAJ8416819.1"/>
    <property type="molecule type" value="Genomic_DNA"/>
</dbReference>
<gene>
    <name evidence="1" type="ORF">AAFF_G00326970</name>
</gene>